<reference evidence="3" key="1">
    <citation type="submission" date="2016-10" db="EMBL/GenBank/DDBJ databases">
        <authorList>
            <person name="Varghese N."/>
            <person name="Submissions S."/>
        </authorList>
    </citation>
    <scope>NUCLEOTIDE SEQUENCE [LARGE SCALE GENOMIC DNA]</scope>
    <source>
        <strain evidence="3">DSM 4002</strain>
    </source>
</reference>
<sequence>MNKFHILVIVLFGFLLIPSNSFACENNSTKHSSTKETSSNMDKDDCCKNDNHSKTKNHEGCGGKCNHSRCSCATSCNSSTVAINELKFNSNLFNFSSEKQKFYNYKTTISSGFNSLWLIPKIS</sequence>
<dbReference type="EMBL" id="FOUT01000010">
    <property type="protein sequence ID" value="SFN32309.1"/>
    <property type="molecule type" value="Genomic_DNA"/>
</dbReference>
<accession>A0A1I4Y444</accession>
<evidence type="ECO:0000313" key="2">
    <source>
        <dbReference type="EMBL" id="SFN32309.1"/>
    </source>
</evidence>
<keyword evidence="3" id="KW-1185">Reference proteome</keyword>
<keyword evidence="1" id="KW-0732">Signal</keyword>
<protein>
    <submittedName>
        <fullName evidence="2">Uncharacterized protein</fullName>
    </submittedName>
</protein>
<feature type="chain" id="PRO_5010329527" evidence="1">
    <location>
        <begin position="24"/>
        <end position="123"/>
    </location>
</feature>
<gene>
    <name evidence="2" type="ORF">SAMN05444143_11083</name>
</gene>
<dbReference type="AlphaFoldDB" id="A0A1I4Y444"/>
<feature type="signal peptide" evidence="1">
    <location>
        <begin position="1"/>
        <end position="23"/>
    </location>
</feature>
<organism evidence="2 3">
    <name type="scientific">Flavobacterium succinicans</name>
    <dbReference type="NCBI Taxonomy" id="29536"/>
    <lineage>
        <taxon>Bacteria</taxon>
        <taxon>Pseudomonadati</taxon>
        <taxon>Bacteroidota</taxon>
        <taxon>Flavobacteriia</taxon>
        <taxon>Flavobacteriales</taxon>
        <taxon>Flavobacteriaceae</taxon>
        <taxon>Flavobacterium</taxon>
    </lineage>
</organism>
<dbReference type="Proteomes" id="UP000182961">
    <property type="component" value="Unassembled WGS sequence"/>
</dbReference>
<evidence type="ECO:0000313" key="3">
    <source>
        <dbReference type="Proteomes" id="UP000182961"/>
    </source>
</evidence>
<evidence type="ECO:0000256" key="1">
    <source>
        <dbReference type="SAM" id="SignalP"/>
    </source>
</evidence>
<name>A0A1I4Y444_9FLAO</name>
<dbReference type="RefSeq" id="WP_024981686.1">
    <property type="nucleotide sequence ID" value="NZ_CBCRUM010000018.1"/>
</dbReference>
<proteinExistence type="predicted"/>